<keyword evidence="5 12" id="KW-0812">Transmembrane</keyword>
<dbReference type="InterPro" id="IPR036942">
    <property type="entry name" value="Beta-barrel_TonB_sf"/>
</dbReference>
<keyword evidence="3 12" id="KW-1134">Transmembrane beta strand</keyword>
<evidence type="ECO:0000259" key="17">
    <source>
        <dbReference type="Pfam" id="PF07715"/>
    </source>
</evidence>
<evidence type="ECO:0000256" key="11">
    <source>
        <dbReference type="ARBA" id="ARBA00023237"/>
    </source>
</evidence>
<dbReference type="RefSeq" id="WP_012554104.1">
    <property type="nucleotide sequence ID" value="NZ_JABEQG010000005.1"/>
</dbReference>
<dbReference type="PROSITE" id="PS01156">
    <property type="entry name" value="TONB_DEPENDENT_REC_2"/>
    <property type="match status" value="1"/>
</dbReference>
<name>A0A7W4FDA9_GLUDI</name>
<dbReference type="GO" id="GO:0009279">
    <property type="term" value="C:cell outer membrane"/>
    <property type="evidence" value="ECO:0007669"/>
    <property type="project" value="UniProtKB-SubCell"/>
</dbReference>
<dbReference type="EMBL" id="JABEQG010000005">
    <property type="protein sequence ID" value="MBB2155640.1"/>
    <property type="molecule type" value="Genomic_DNA"/>
</dbReference>
<dbReference type="PANTHER" id="PTHR32552">
    <property type="entry name" value="FERRICHROME IRON RECEPTOR-RELATED"/>
    <property type="match status" value="1"/>
</dbReference>
<keyword evidence="7" id="KW-0408">Iron</keyword>
<dbReference type="InterPro" id="IPR037066">
    <property type="entry name" value="Plug_dom_sf"/>
</dbReference>
<keyword evidence="4" id="KW-0410">Iron transport</keyword>
<evidence type="ECO:0000256" key="8">
    <source>
        <dbReference type="ARBA" id="ARBA00023065"/>
    </source>
</evidence>
<dbReference type="Pfam" id="PF07715">
    <property type="entry name" value="Plug"/>
    <property type="match status" value="1"/>
</dbReference>
<proteinExistence type="inferred from homology"/>
<keyword evidence="2 12" id="KW-0813">Transport</keyword>
<evidence type="ECO:0000256" key="13">
    <source>
        <dbReference type="PROSITE-ProRule" id="PRU10144"/>
    </source>
</evidence>
<dbReference type="PROSITE" id="PS52016">
    <property type="entry name" value="TONB_DEPENDENT_REC_3"/>
    <property type="match status" value="1"/>
</dbReference>
<dbReference type="InterPro" id="IPR010917">
    <property type="entry name" value="TonB_rcpt_CS"/>
</dbReference>
<sequence length="776" mass="84763">MIVHRKYRVEKIRGTVSNLTLCGTTLLLGAQSVAHAADTLKRDEKKKKTHDPAIHQQGRPLPAHEEIDVVGQWQHRSPKFTAPLLDTPKSVKIISRELLDQTASHTLVDALRNVPGITMGAGEGGNPVGDRPFLRGFDAQSSTFVDGLRDVGAQSRETFNVEAVEVIKGDSGAISGRAGAGGSIVIDSKMPRLKNSLDASLGFGNAGYKRGTLDGNWQFSRTGAFRLNLMGDDENKAGRGPTEFKRYGVAPSVSLGLGTPDRVTLMYYHMQNDDLPDVGIPYDNPTFNARTDGAPRLMTAGNGAPVKVPFDTWYGLVNRDSDQDSIDMGTLRLEHDFNSHLHIRNTTRYSETSQNDLWTMPDDSQGNIYYGYVYRRLNSRVSTFDTAINQTDFYGTVSLLGFRNQFSTGMEFTREQGKNDTDTAYVNGVNVASGTNFTHCATALAFTSHTCTTLSNPNPNDMWTGDIRRTGNPNSTRMDTKAVYLTDTVTFMPQLLGNFGVRLDNVQSTYRAQAGEYGRGDNLFTYQGGLVYKPARNGSIYASYATSAIPPGNSVGQGADDISLGADRTGNIGSVLKPERDRTIEVGTKWNVLHDRVTLTGALFQIDTTNFKIATASGGISNGGSKRTRGGEVGVSGHITRDWSMTAGYSYLDARLVQAGGSGAAAGLMNGRRAPNTPENSLALWNTYDITPGFKVGSGVYYMGKVYGADSPTAPKYVPGYWRFDIMASYRFLKHYTLQLNIQNLTNKRYFTQAYVTHYALQAAGRTAFVTLNAHF</sequence>
<dbReference type="Gene3D" id="2.40.170.20">
    <property type="entry name" value="TonB-dependent receptor, beta-barrel domain"/>
    <property type="match status" value="1"/>
</dbReference>
<feature type="chain" id="PRO_5030978554" evidence="15">
    <location>
        <begin position="37"/>
        <end position="776"/>
    </location>
</feature>
<feature type="domain" description="TonB-dependent receptor plug" evidence="17">
    <location>
        <begin position="84"/>
        <end position="182"/>
    </location>
</feature>
<evidence type="ECO:0000256" key="15">
    <source>
        <dbReference type="SAM" id="SignalP"/>
    </source>
</evidence>
<evidence type="ECO:0000256" key="4">
    <source>
        <dbReference type="ARBA" id="ARBA00022496"/>
    </source>
</evidence>
<keyword evidence="6 15" id="KW-0732">Signal</keyword>
<reference evidence="18 19" key="1">
    <citation type="submission" date="2020-04" db="EMBL/GenBank/DDBJ databases">
        <title>Description of novel Gluconacetobacter.</title>
        <authorList>
            <person name="Sombolestani A."/>
        </authorList>
    </citation>
    <scope>NUCLEOTIDE SEQUENCE [LARGE SCALE GENOMIC DNA]</scope>
    <source>
        <strain evidence="18 19">LMG 7603</strain>
    </source>
</reference>
<evidence type="ECO:0000256" key="12">
    <source>
        <dbReference type="PROSITE-ProRule" id="PRU01360"/>
    </source>
</evidence>
<keyword evidence="11 12" id="KW-0998">Cell outer membrane</keyword>
<dbReference type="CDD" id="cd01347">
    <property type="entry name" value="ligand_gated_channel"/>
    <property type="match status" value="1"/>
</dbReference>
<evidence type="ECO:0000256" key="1">
    <source>
        <dbReference type="ARBA" id="ARBA00004571"/>
    </source>
</evidence>
<keyword evidence="10 12" id="KW-0472">Membrane</keyword>
<dbReference type="SUPFAM" id="SSF56935">
    <property type="entry name" value="Porins"/>
    <property type="match status" value="1"/>
</dbReference>
<feature type="domain" description="TonB-dependent receptor-like beta-barrel" evidence="16">
    <location>
        <begin position="281"/>
        <end position="745"/>
    </location>
</feature>
<dbReference type="InterPro" id="IPR000531">
    <property type="entry name" value="Beta-barrel_TonB"/>
</dbReference>
<evidence type="ECO:0000256" key="7">
    <source>
        <dbReference type="ARBA" id="ARBA00023004"/>
    </source>
</evidence>
<feature type="short sequence motif" description="TonB C-terminal box" evidence="13">
    <location>
        <begin position="759"/>
        <end position="776"/>
    </location>
</feature>
<evidence type="ECO:0000256" key="9">
    <source>
        <dbReference type="ARBA" id="ARBA00023077"/>
    </source>
</evidence>
<keyword evidence="9 14" id="KW-0798">TonB box</keyword>
<evidence type="ECO:0000313" key="18">
    <source>
        <dbReference type="EMBL" id="MBB2155640.1"/>
    </source>
</evidence>
<evidence type="ECO:0000256" key="10">
    <source>
        <dbReference type="ARBA" id="ARBA00023136"/>
    </source>
</evidence>
<organism evidence="18 19">
    <name type="scientific">Gluconacetobacter diazotrophicus</name>
    <name type="common">Acetobacter diazotrophicus</name>
    <dbReference type="NCBI Taxonomy" id="33996"/>
    <lineage>
        <taxon>Bacteria</taxon>
        <taxon>Pseudomonadati</taxon>
        <taxon>Pseudomonadota</taxon>
        <taxon>Alphaproteobacteria</taxon>
        <taxon>Acetobacterales</taxon>
        <taxon>Acetobacteraceae</taxon>
        <taxon>Gluconacetobacter</taxon>
    </lineage>
</organism>
<gene>
    <name evidence="18" type="ORF">HLH33_04845</name>
</gene>
<accession>A0A7W4FDA9</accession>
<evidence type="ECO:0000259" key="16">
    <source>
        <dbReference type="Pfam" id="PF00593"/>
    </source>
</evidence>
<feature type="signal peptide" evidence="15">
    <location>
        <begin position="1"/>
        <end position="36"/>
    </location>
</feature>
<evidence type="ECO:0000256" key="2">
    <source>
        <dbReference type="ARBA" id="ARBA00022448"/>
    </source>
</evidence>
<comment type="similarity">
    <text evidence="12 14">Belongs to the TonB-dependent receptor family.</text>
</comment>
<comment type="caution">
    <text evidence="18">The sequence shown here is derived from an EMBL/GenBank/DDBJ whole genome shotgun (WGS) entry which is preliminary data.</text>
</comment>
<dbReference type="InterPro" id="IPR039426">
    <property type="entry name" value="TonB-dep_rcpt-like"/>
</dbReference>
<evidence type="ECO:0000256" key="5">
    <source>
        <dbReference type="ARBA" id="ARBA00022692"/>
    </source>
</evidence>
<protein>
    <submittedName>
        <fullName evidence="18">TonB-dependent receptor</fullName>
    </submittedName>
</protein>
<dbReference type="GO" id="GO:0015344">
    <property type="term" value="F:siderophore uptake transmembrane transporter activity"/>
    <property type="evidence" value="ECO:0007669"/>
    <property type="project" value="TreeGrafter"/>
</dbReference>
<keyword evidence="18" id="KW-0675">Receptor</keyword>
<keyword evidence="8" id="KW-0406">Ion transport</keyword>
<comment type="subcellular location">
    <subcellularLocation>
        <location evidence="1 12">Cell outer membrane</location>
        <topology evidence="1 12">Multi-pass membrane protein</topology>
    </subcellularLocation>
</comment>
<dbReference type="Gene3D" id="2.170.130.10">
    <property type="entry name" value="TonB-dependent receptor, plug domain"/>
    <property type="match status" value="1"/>
</dbReference>
<dbReference type="Pfam" id="PF00593">
    <property type="entry name" value="TonB_dep_Rec_b-barrel"/>
    <property type="match status" value="1"/>
</dbReference>
<evidence type="ECO:0000256" key="3">
    <source>
        <dbReference type="ARBA" id="ARBA00022452"/>
    </source>
</evidence>
<dbReference type="PANTHER" id="PTHR32552:SF89">
    <property type="entry name" value="CATECHOLATE SIDEROPHORE RECEPTOR FIU"/>
    <property type="match status" value="1"/>
</dbReference>
<evidence type="ECO:0000256" key="6">
    <source>
        <dbReference type="ARBA" id="ARBA00022729"/>
    </source>
</evidence>
<dbReference type="Proteomes" id="UP000550787">
    <property type="component" value="Unassembled WGS sequence"/>
</dbReference>
<dbReference type="AlphaFoldDB" id="A0A7W4FDA9"/>
<dbReference type="InterPro" id="IPR012910">
    <property type="entry name" value="Plug_dom"/>
</dbReference>
<evidence type="ECO:0000313" key="19">
    <source>
        <dbReference type="Proteomes" id="UP000550787"/>
    </source>
</evidence>
<evidence type="ECO:0000256" key="14">
    <source>
        <dbReference type="RuleBase" id="RU003357"/>
    </source>
</evidence>